<evidence type="ECO:0000256" key="6">
    <source>
        <dbReference type="ARBA" id="ARBA00023136"/>
    </source>
</evidence>
<evidence type="ECO:0000256" key="4">
    <source>
        <dbReference type="ARBA" id="ARBA00022692"/>
    </source>
</evidence>
<feature type="transmembrane region" description="Helical" evidence="7">
    <location>
        <begin position="317"/>
        <end position="338"/>
    </location>
</feature>
<dbReference type="AlphaFoldDB" id="A0A3N5BK56"/>
<evidence type="ECO:0000256" key="5">
    <source>
        <dbReference type="ARBA" id="ARBA00022989"/>
    </source>
</evidence>
<dbReference type="GO" id="GO:0005886">
    <property type="term" value="C:plasma membrane"/>
    <property type="evidence" value="ECO:0007669"/>
    <property type="project" value="UniProtKB-SubCell"/>
</dbReference>
<feature type="domain" description="Type II secretion system protein GspF" evidence="8">
    <location>
        <begin position="20"/>
        <end position="137"/>
    </location>
</feature>
<comment type="subcellular location">
    <subcellularLocation>
        <location evidence="1">Cell membrane</location>
        <topology evidence="1">Multi-pass membrane protein</topology>
    </subcellularLocation>
</comment>
<dbReference type="Pfam" id="PF00482">
    <property type="entry name" value="T2SSF"/>
    <property type="match status" value="2"/>
</dbReference>
<dbReference type="InterPro" id="IPR003004">
    <property type="entry name" value="GspF/PilC"/>
</dbReference>
<keyword evidence="3" id="KW-1003">Cell membrane</keyword>
<evidence type="ECO:0000259" key="8">
    <source>
        <dbReference type="Pfam" id="PF00482"/>
    </source>
</evidence>
<dbReference type="EMBL" id="RKRF01000007">
    <property type="protein sequence ID" value="RPF55640.1"/>
    <property type="molecule type" value="Genomic_DNA"/>
</dbReference>
<comment type="similarity">
    <text evidence="2">Belongs to the GSP F family.</text>
</comment>
<protein>
    <submittedName>
        <fullName evidence="9">Competence-related pilin export protein ComGB</fullName>
    </submittedName>
</protein>
<organism evidence="9 10">
    <name type="scientific">Aquisalibacillus elongatus</name>
    <dbReference type="NCBI Taxonomy" id="485577"/>
    <lineage>
        <taxon>Bacteria</taxon>
        <taxon>Bacillati</taxon>
        <taxon>Bacillota</taxon>
        <taxon>Bacilli</taxon>
        <taxon>Bacillales</taxon>
        <taxon>Bacillaceae</taxon>
        <taxon>Aquisalibacillus</taxon>
    </lineage>
</organism>
<sequence>MLMAILVNRRKLSMSLQLAFLSRLTKLLNQNYTIRQSLEFMRFDPQLKSTASQLTVYLQKGHTIHRCFNYLAFHPIVITFMNFSKESGQLSQHLSYCQRLLIMKLNLQKKLMNVLKYPMLLIFVCIVIFSVINMYLFPSLSRTFESLNQHNSLWFFKIMIRFINISFMMFGLLLMTSLVIYIITKRTTIHKRLTIMKQIPIVNKVFRRLLSLQFAYQLYALLISGKNLQESLKLIKTQHYMPYQQYLANLILKQLAIGKSFYESVMNIEYIQDELKWLIKRGEETCTLTDDLQHYTELMLDHLEEKMKTFILRIQPIFYIIIGLLILTIYMLTLFPIYQLMKQI</sequence>
<evidence type="ECO:0000256" key="7">
    <source>
        <dbReference type="SAM" id="Phobius"/>
    </source>
</evidence>
<accession>A0A3N5BK56</accession>
<feature type="transmembrane region" description="Helical" evidence="7">
    <location>
        <begin position="158"/>
        <end position="184"/>
    </location>
</feature>
<evidence type="ECO:0000256" key="1">
    <source>
        <dbReference type="ARBA" id="ARBA00004651"/>
    </source>
</evidence>
<keyword evidence="4 7" id="KW-0812">Transmembrane</keyword>
<dbReference type="InterPro" id="IPR042094">
    <property type="entry name" value="T2SS_GspF_sf"/>
</dbReference>
<reference evidence="9 10" key="1">
    <citation type="submission" date="2018-11" db="EMBL/GenBank/DDBJ databases">
        <title>Genomic Encyclopedia of Type Strains, Phase IV (KMG-IV): sequencing the most valuable type-strain genomes for metagenomic binning, comparative biology and taxonomic classification.</title>
        <authorList>
            <person name="Goeker M."/>
        </authorList>
    </citation>
    <scope>NUCLEOTIDE SEQUENCE [LARGE SCALE GENOMIC DNA]</scope>
    <source>
        <strain evidence="9 10">DSM 18090</strain>
    </source>
</reference>
<evidence type="ECO:0000313" key="10">
    <source>
        <dbReference type="Proteomes" id="UP000276443"/>
    </source>
</evidence>
<evidence type="ECO:0000313" key="9">
    <source>
        <dbReference type="EMBL" id="RPF55640.1"/>
    </source>
</evidence>
<keyword evidence="10" id="KW-1185">Reference proteome</keyword>
<dbReference type="PANTHER" id="PTHR30012:SF0">
    <property type="entry name" value="TYPE II SECRETION SYSTEM PROTEIN F-RELATED"/>
    <property type="match status" value="1"/>
</dbReference>
<feature type="transmembrane region" description="Helical" evidence="7">
    <location>
        <begin position="117"/>
        <end position="138"/>
    </location>
</feature>
<dbReference type="PRINTS" id="PR00812">
    <property type="entry name" value="BCTERIALGSPF"/>
</dbReference>
<evidence type="ECO:0000256" key="2">
    <source>
        <dbReference type="ARBA" id="ARBA00005745"/>
    </source>
</evidence>
<gene>
    <name evidence="9" type="ORF">EDC24_0523</name>
</gene>
<dbReference type="OrthoDB" id="2974223at2"/>
<dbReference type="PANTHER" id="PTHR30012">
    <property type="entry name" value="GENERAL SECRETION PATHWAY PROTEIN"/>
    <property type="match status" value="1"/>
</dbReference>
<proteinExistence type="inferred from homology"/>
<comment type="caution">
    <text evidence="9">The sequence shown here is derived from an EMBL/GenBank/DDBJ whole genome shotgun (WGS) entry which is preliminary data.</text>
</comment>
<dbReference type="Proteomes" id="UP000276443">
    <property type="component" value="Unassembled WGS sequence"/>
</dbReference>
<keyword evidence="5 7" id="KW-1133">Transmembrane helix</keyword>
<dbReference type="InterPro" id="IPR018076">
    <property type="entry name" value="T2SS_GspF_dom"/>
</dbReference>
<feature type="domain" description="Type II secretion system protein GspF" evidence="8">
    <location>
        <begin position="214"/>
        <end position="336"/>
    </location>
</feature>
<evidence type="ECO:0000256" key="3">
    <source>
        <dbReference type="ARBA" id="ARBA00022475"/>
    </source>
</evidence>
<keyword evidence="6 7" id="KW-0472">Membrane</keyword>
<dbReference type="Gene3D" id="1.20.81.30">
    <property type="entry name" value="Type II secretion system (T2SS), domain F"/>
    <property type="match status" value="2"/>
</dbReference>
<name>A0A3N5BK56_9BACI</name>